<dbReference type="KEGG" id="dan:6506371"/>
<evidence type="ECO:0000313" key="3">
    <source>
        <dbReference type="Proteomes" id="UP000007801"/>
    </source>
</evidence>
<keyword evidence="3" id="KW-1185">Reference proteome</keyword>
<protein>
    <submittedName>
        <fullName evidence="2">Uncharacterized protein</fullName>
    </submittedName>
</protein>
<dbReference type="InParanoid" id="B3MVM9"/>
<feature type="region of interest" description="Disordered" evidence="1">
    <location>
        <begin position="90"/>
        <end position="115"/>
    </location>
</feature>
<dbReference type="AlphaFoldDB" id="B3MVM9"/>
<name>B3MVM9_DROAN</name>
<dbReference type="GeneID" id="6506371"/>
<feature type="compositionally biased region" description="Polar residues" evidence="1">
    <location>
        <begin position="105"/>
        <end position="115"/>
    </location>
</feature>
<evidence type="ECO:0000256" key="1">
    <source>
        <dbReference type="SAM" id="MobiDB-lite"/>
    </source>
</evidence>
<sequence length="176" mass="20836">MDIDFAMYAQLSGIPYMPTPEEFYPELSRGMQHQEPEQRHGDYRPPTAMEQRYGDCRLPAMDLEMPRDYQNRQAPPMSMQHEYFDKYYQKQPRPNDNMSDGFRSNPYNPVGYQSPSEYRCMARGQRRAKEMMSRNGLYSPMDASSTQNSGGDSSYFPNYATDYNGRMQHQRRHSFW</sequence>
<dbReference type="OrthoDB" id="7847522at2759"/>
<dbReference type="Proteomes" id="UP000007801">
    <property type="component" value="Unassembled WGS sequence"/>
</dbReference>
<evidence type="ECO:0000313" key="2">
    <source>
        <dbReference type="EMBL" id="EDV33294.2"/>
    </source>
</evidence>
<accession>B3MVM9</accession>
<reference evidence="2 3" key="1">
    <citation type="journal article" date="2007" name="Nature">
        <title>Evolution of genes and genomes on the Drosophila phylogeny.</title>
        <authorList>
            <consortium name="Drosophila 12 Genomes Consortium"/>
            <person name="Clark A.G."/>
            <person name="Eisen M.B."/>
            <person name="Smith D.R."/>
            <person name="Bergman C.M."/>
            <person name="Oliver B."/>
            <person name="Markow T.A."/>
            <person name="Kaufman T.C."/>
            <person name="Kellis M."/>
            <person name="Gelbart W."/>
            <person name="Iyer V.N."/>
            <person name="Pollard D.A."/>
            <person name="Sackton T.B."/>
            <person name="Larracuente A.M."/>
            <person name="Singh N.D."/>
            <person name="Abad J.P."/>
            <person name="Abt D.N."/>
            <person name="Adryan B."/>
            <person name="Aguade M."/>
            <person name="Akashi H."/>
            <person name="Anderson W.W."/>
            <person name="Aquadro C.F."/>
            <person name="Ardell D.H."/>
            <person name="Arguello R."/>
            <person name="Artieri C.G."/>
            <person name="Barbash D.A."/>
            <person name="Barker D."/>
            <person name="Barsanti P."/>
            <person name="Batterham P."/>
            <person name="Batzoglou S."/>
            <person name="Begun D."/>
            <person name="Bhutkar A."/>
            <person name="Blanco E."/>
            <person name="Bosak S.A."/>
            <person name="Bradley R.K."/>
            <person name="Brand A.D."/>
            <person name="Brent M.R."/>
            <person name="Brooks A.N."/>
            <person name="Brown R.H."/>
            <person name="Butlin R.K."/>
            <person name="Caggese C."/>
            <person name="Calvi B.R."/>
            <person name="Bernardo de Carvalho A."/>
            <person name="Caspi A."/>
            <person name="Castrezana S."/>
            <person name="Celniker S.E."/>
            <person name="Chang J.L."/>
            <person name="Chapple C."/>
            <person name="Chatterji S."/>
            <person name="Chinwalla A."/>
            <person name="Civetta A."/>
            <person name="Clifton S.W."/>
            <person name="Comeron J.M."/>
            <person name="Costello J.C."/>
            <person name="Coyne J.A."/>
            <person name="Daub J."/>
            <person name="David R.G."/>
            <person name="Delcher A.L."/>
            <person name="Delehaunty K."/>
            <person name="Do C.B."/>
            <person name="Ebling H."/>
            <person name="Edwards K."/>
            <person name="Eickbush T."/>
            <person name="Evans J.D."/>
            <person name="Filipski A."/>
            <person name="Findeiss S."/>
            <person name="Freyhult E."/>
            <person name="Fulton L."/>
            <person name="Fulton R."/>
            <person name="Garcia A.C."/>
            <person name="Gardiner A."/>
            <person name="Garfield D.A."/>
            <person name="Garvin B.E."/>
            <person name="Gibson G."/>
            <person name="Gilbert D."/>
            <person name="Gnerre S."/>
            <person name="Godfrey J."/>
            <person name="Good R."/>
            <person name="Gotea V."/>
            <person name="Gravely B."/>
            <person name="Greenberg A.J."/>
            <person name="Griffiths-Jones S."/>
            <person name="Gross S."/>
            <person name="Guigo R."/>
            <person name="Gustafson E.A."/>
            <person name="Haerty W."/>
            <person name="Hahn M.W."/>
            <person name="Halligan D.L."/>
            <person name="Halpern A.L."/>
            <person name="Halter G.M."/>
            <person name="Han M.V."/>
            <person name="Heger A."/>
            <person name="Hillier L."/>
            <person name="Hinrichs A.S."/>
            <person name="Holmes I."/>
            <person name="Hoskins R.A."/>
            <person name="Hubisz M.J."/>
            <person name="Hultmark D."/>
            <person name="Huntley M.A."/>
            <person name="Jaffe D.B."/>
            <person name="Jagadeeshan S."/>
            <person name="Jeck W.R."/>
            <person name="Johnson J."/>
            <person name="Jones C.D."/>
            <person name="Jordan W.C."/>
            <person name="Karpen G.H."/>
            <person name="Kataoka E."/>
            <person name="Keightley P.D."/>
            <person name="Kheradpour P."/>
            <person name="Kirkness E.F."/>
            <person name="Koerich L.B."/>
            <person name="Kristiansen K."/>
            <person name="Kudrna D."/>
            <person name="Kulathinal R.J."/>
            <person name="Kumar S."/>
            <person name="Kwok R."/>
            <person name="Lander E."/>
            <person name="Langley C.H."/>
            <person name="Lapoint R."/>
            <person name="Lazzaro B.P."/>
            <person name="Lee S.J."/>
            <person name="Levesque L."/>
            <person name="Li R."/>
            <person name="Lin C.F."/>
            <person name="Lin M.F."/>
            <person name="Lindblad-Toh K."/>
            <person name="Llopart A."/>
            <person name="Long M."/>
            <person name="Low L."/>
            <person name="Lozovsky E."/>
            <person name="Lu J."/>
            <person name="Luo M."/>
            <person name="Machado C.A."/>
            <person name="Makalowski W."/>
            <person name="Marzo M."/>
            <person name="Matsuda M."/>
            <person name="Matzkin L."/>
            <person name="McAllister B."/>
            <person name="McBride C.S."/>
            <person name="McKernan B."/>
            <person name="McKernan K."/>
            <person name="Mendez-Lago M."/>
            <person name="Minx P."/>
            <person name="Mollenhauer M.U."/>
            <person name="Montooth K."/>
            <person name="Mount S.M."/>
            <person name="Mu X."/>
            <person name="Myers E."/>
            <person name="Negre B."/>
            <person name="Newfeld S."/>
            <person name="Nielsen R."/>
            <person name="Noor M.A."/>
            <person name="O'Grady P."/>
            <person name="Pachter L."/>
            <person name="Papaceit M."/>
            <person name="Parisi M.J."/>
            <person name="Parisi M."/>
            <person name="Parts L."/>
            <person name="Pedersen J.S."/>
            <person name="Pesole G."/>
            <person name="Phillippy A.M."/>
            <person name="Ponting C.P."/>
            <person name="Pop M."/>
            <person name="Porcelli D."/>
            <person name="Powell J.R."/>
            <person name="Prohaska S."/>
            <person name="Pruitt K."/>
            <person name="Puig M."/>
            <person name="Quesneville H."/>
            <person name="Ram K.R."/>
            <person name="Rand D."/>
            <person name="Rasmussen M.D."/>
            <person name="Reed L.K."/>
            <person name="Reenan R."/>
            <person name="Reily A."/>
            <person name="Remington K.A."/>
            <person name="Rieger T.T."/>
            <person name="Ritchie M.G."/>
            <person name="Robin C."/>
            <person name="Rogers Y.H."/>
            <person name="Rohde C."/>
            <person name="Rozas J."/>
            <person name="Rubenfield M.J."/>
            <person name="Ruiz A."/>
            <person name="Russo S."/>
            <person name="Salzberg S.L."/>
            <person name="Sanchez-Gracia A."/>
            <person name="Saranga D.J."/>
            <person name="Sato H."/>
            <person name="Schaeffer S.W."/>
            <person name="Schatz M.C."/>
            <person name="Schlenke T."/>
            <person name="Schwartz R."/>
            <person name="Segarra C."/>
            <person name="Singh R.S."/>
            <person name="Sirot L."/>
            <person name="Sirota M."/>
            <person name="Sisneros N.B."/>
            <person name="Smith C.D."/>
            <person name="Smith T.F."/>
            <person name="Spieth J."/>
            <person name="Stage D.E."/>
            <person name="Stark A."/>
            <person name="Stephan W."/>
            <person name="Strausberg R.L."/>
            <person name="Strempel S."/>
            <person name="Sturgill D."/>
            <person name="Sutton G."/>
            <person name="Sutton G.G."/>
            <person name="Tao W."/>
            <person name="Teichmann S."/>
            <person name="Tobari Y.N."/>
            <person name="Tomimura Y."/>
            <person name="Tsolas J.M."/>
            <person name="Valente V.L."/>
            <person name="Venter E."/>
            <person name="Venter J.C."/>
            <person name="Vicario S."/>
            <person name="Vieira F.G."/>
            <person name="Vilella A.J."/>
            <person name="Villasante A."/>
            <person name="Walenz B."/>
            <person name="Wang J."/>
            <person name="Wasserman M."/>
            <person name="Watts T."/>
            <person name="Wilson D."/>
            <person name="Wilson R.K."/>
            <person name="Wing R.A."/>
            <person name="Wolfner M.F."/>
            <person name="Wong A."/>
            <person name="Wong G.K."/>
            <person name="Wu C.I."/>
            <person name="Wu G."/>
            <person name="Yamamoto D."/>
            <person name="Yang H.P."/>
            <person name="Yang S.P."/>
            <person name="Yorke J.A."/>
            <person name="Yoshida K."/>
            <person name="Zdobnov E."/>
            <person name="Zhang P."/>
            <person name="Zhang Y."/>
            <person name="Zimin A.V."/>
            <person name="Baldwin J."/>
            <person name="Abdouelleil A."/>
            <person name="Abdulkadir J."/>
            <person name="Abebe A."/>
            <person name="Abera B."/>
            <person name="Abreu J."/>
            <person name="Acer S.C."/>
            <person name="Aftuck L."/>
            <person name="Alexander A."/>
            <person name="An P."/>
            <person name="Anderson E."/>
            <person name="Anderson S."/>
            <person name="Arachi H."/>
            <person name="Azer M."/>
            <person name="Bachantsang P."/>
            <person name="Barry A."/>
            <person name="Bayul T."/>
            <person name="Berlin A."/>
            <person name="Bessette D."/>
            <person name="Bloom T."/>
            <person name="Blye J."/>
            <person name="Boguslavskiy L."/>
            <person name="Bonnet C."/>
            <person name="Boukhgalter B."/>
            <person name="Bourzgui I."/>
            <person name="Brown A."/>
            <person name="Cahill P."/>
            <person name="Channer S."/>
            <person name="Cheshatsang Y."/>
            <person name="Chuda L."/>
            <person name="Citroen M."/>
            <person name="Collymore A."/>
            <person name="Cooke P."/>
            <person name="Costello M."/>
            <person name="D'Aco K."/>
            <person name="Daza R."/>
            <person name="De Haan G."/>
            <person name="DeGray S."/>
            <person name="DeMaso C."/>
            <person name="Dhargay N."/>
            <person name="Dooley K."/>
            <person name="Dooley E."/>
            <person name="Doricent M."/>
            <person name="Dorje P."/>
            <person name="Dorjee K."/>
            <person name="Dupes A."/>
            <person name="Elong R."/>
            <person name="Falk J."/>
            <person name="Farina A."/>
            <person name="Faro S."/>
            <person name="Ferguson D."/>
            <person name="Fisher S."/>
            <person name="Foley C.D."/>
            <person name="Franke A."/>
            <person name="Friedrich D."/>
            <person name="Gadbois L."/>
            <person name="Gearin G."/>
            <person name="Gearin C.R."/>
            <person name="Giannoukos G."/>
            <person name="Goode T."/>
            <person name="Graham J."/>
            <person name="Grandbois E."/>
            <person name="Grewal S."/>
            <person name="Gyaltsen K."/>
            <person name="Hafez N."/>
            <person name="Hagos B."/>
            <person name="Hall J."/>
            <person name="Henson C."/>
            <person name="Hollinger A."/>
            <person name="Honan T."/>
            <person name="Huard M.D."/>
            <person name="Hughes L."/>
            <person name="Hurhula B."/>
            <person name="Husby M.E."/>
            <person name="Kamat A."/>
            <person name="Kanga B."/>
            <person name="Kashin S."/>
            <person name="Khazanovich D."/>
            <person name="Kisner P."/>
            <person name="Lance K."/>
            <person name="Lara M."/>
            <person name="Lee W."/>
            <person name="Lennon N."/>
            <person name="Letendre F."/>
            <person name="LeVine R."/>
            <person name="Lipovsky A."/>
            <person name="Liu X."/>
            <person name="Liu J."/>
            <person name="Liu S."/>
            <person name="Lokyitsang T."/>
            <person name="Lokyitsang Y."/>
            <person name="Lubonja R."/>
            <person name="Lui A."/>
            <person name="MacDonald P."/>
            <person name="Magnisalis V."/>
            <person name="Maru K."/>
            <person name="Matthews C."/>
            <person name="McCusker W."/>
            <person name="McDonough S."/>
            <person name="Mehta T."/>
            <person name="Meldrim J."/>
            <person name="Meneus L."/>
            <person name="Mihai O."/>
            <person name="Mihalev A."/>
            <person name="Mihova T."/>
            <person name="Mittelman R."/>
            <person name="Mlenga V."/>
            <person name="Montmayeur A."/>
            <person name="Mulrain L."/>
            <person name="Navidi A."/>
            <person name="Naylor J."/>
            <person name="Negash T."/>
            <person name="Nguyen T."/>
            <person name="Nguyen N."/>
            <person name="Nicol R."/>
            <person name="Norbu C."/>
            <person name="Norbu N."/>
            <person name="Novod N."/>
            <person name="O'Neill B."/>
            <person name="Osman S."/>
            <person name="Markiewicz E."/>
            <person name="Oyono O.L."/>
            <person name="Patti C."/>
            <person name="Phunkhang P."/>
            <person name="Pierre F."/>
            <person name="Priest M."/>
            <person name="Raghuraman S."/>
            <person name="Rege F."/>
            <person name="Reyes R."/>
            <person name="Rise C."/>
            <person name="Rogov P."/>
            <person name="Ross K."/>
            <person name="Ryan E."/>
            <person name="Settipalli S."/>
            <person name="Shea T."/>
            <person name="Sherpa N."/>
            <person name="Shi L."/>
            <person name="Shih D."/>
            <person name="Sparrow T."/>
            <person name="Spaulding J."/>
            <person name="Stalker J."/>
            <person name="Stange-Thomann N."/>
            <person name="Stavropoulos S."/>
            <person name="Stone C."/>
            <person name="Strader C."/>
            <person name="Tesfaye S."/>
            <person name="Thomson T."/>
            <person name="Thoulutsang Y."/>
            <person name="Thoulutsang D."/>
            <person name="Topham K."/>
            <person name="Topping I."/>
            <person name="Tsamla T."/>
            <person name="Vassiliev H."/>
            <person name="Vo A."/>
            <person name="Wangchuk T."/>
            <person name="Wangdi T."/>
            <person name="Weiand M."/>
            <person name="Wilkinson J."/>
            <person name="Wilson A."/>
            <person name="Yadav S."/>
            <person name="Young G."/>
            <person name="Yu Q."/>
            <person name="Zembek L."/>
            <person name="Zhong D."/>
            <person name="Zimmer A."/>
            <person name="Zwirko Z."/>
            <person name="Jaffe D.B."/>
            <person name="Alvarez P."/>
            <person name="Brockman W."/>
            <person name="Butler J."/>
            <person name="Chin C."/>
            <person name="Gnerre S."/>
            <person name="Grabherr M."/>
            <person name="Kleber M."/>
            <person name="Mauceli E."/>
            <person name="MacCallum I."/>
        </authorList>
    </citation>
    <scope>NUCLEOTIDE SEQUENCE [LARGE SCALE GENOMIC DNA]</scope>
    <source>
        <strain evidence="3">Tucson 14024-0371.13</strain>
    </source>
</reference>
<organism evidence="2 3">
    <name type="scientific">Drosophila ananassae</name>
    <name type="common">Fruit fly</name>
    <dbReference type="NCBI Taxonomy" id="7217"/>
    <lineage>
        <taxon>Eukaryota</taxon>
        <taxon>Metazoa</taxon>
        <taxon>Ecdysozoa</taxon>
        <taxon>Arthropoda</taxon>
        <taxon>Hexapoda</taxon>
        <taxon>Insecta</taxon>
        <taxon>Pterygota</taxon>
        <taxon>Neoptera</taxon>
        <taxon>Endopterygota</taxon>
        <taxon>Diptera</taxon>
        <taxon>Brachycera</taxon>
        <taxon>Muscomorpha</taxon>
        <taxon>Ephydroidea</taxon>
        <taxon>Drosophilidae</taxon>
        <taxon>Drosophila</taxon>
        <taxon>Sophophora</taxon>
    </lineage>
</organism>
<dbReference type="EMBL" id="CH902624">
    <property type="protein sequence ID" value="EDV33294.2"/>
    <property type="molecule type" value="Genomic_DNA"/>
</dbReference>
<dbReference type="HOGENOM" id="CLU_1867187_0_0_1"/>
<gene>
    <name evidence="2" type="primary">Dana\GF23732</name>
    <name evidence="2" type="synonym">dana_GLEANR_851</name>
    <name evidence="2" type="ORF">GF23732</name>
</gene>
<proteinExistence type="predicted"/>